<dbReference type="AlphaFoldDB" id="A0ABD6EJV9"/>
<sequence length="72" mass="8352">MMKNLFFAYVTLLTVIHVSGHMLPFELHLPLKRKPSTKHLKVGTDCEELQCAANCVEIKVNDSYRRFECVTR</sequence>
<keyword evidence="3" id="KW-1185">Reference proteome</keyword>
<feature type="chain" id="PRO_5044748030" evidence="1">
    <location>
        <begin position="21"/>
        <end position="72"/>
    </location>
</feature>
<organism evidence="2 3">
    <name type="scientific">Gnathostoma spinigerum</name>
    <dbReference type="NCBI Taxonomy" id="75299"/>
    <lineage>
        <taxon>Eukaryota</taxon>
        <taxon>Metazoa</taxon>
        <taxon>Ecdysozoa</taxon>
        <taxon>Nematoda</taxon>
        <taxon>Chromadorea</taxon>
        <taxon>Rhabditida</taxon>
        <taxon>Spirurina</taxon>
        <taxon>Gnathostomatomorpha</taxon>
        <taxon>Gnathostomatoidea</taxon>
        <taxon>Gnathostomatidae</taxon>
        <taxon>Gnathostoma</taxon>
    </lineage>
</organism>
<evidence type="ECO:0000256" key="1">
    <source>
        <dbReference type="SAM" id="SignalP"/>
    </source>
</evidence>
<name>A0ABD6EJV9_9BILA</name>
<accession>A0ABD6EJV9</accession>
<evidence type="ECO:0000313" key="2">
    <source>
        <dbReference type="EMBL" id="MFH4976852.1"/>
    </source>
</evidence>
<gene>
    <name evidence="2" type="ORF">AB6A40_003561</name>
</gene>
<proteinExistence type="predicted"/>
<feature type="signal peptide" evidence="1">
    <location>
        <begin position="1"/>
        <end position="20"/>
    </location>
</feature>
<evidence type="ECO:0000313" key="3">
    <source>
        <dbReference type="Proteomes" id="UP001608902"/>
    </source>
</evidence>
<dbReference type="Proteomes" id="UP001608902">
    <property type="component" value="Unassembled WGS sequence"/>
</dbReference>
<comment type="caution">
    <text evidence="2">The sequence shown here is derived from an EMBL/GenBank/DDBJ whole genome shotgun (WGS) entry which is preliminary data.</text>
</comment>
<reference evidence="2 3" key="1">
    <citation type="submission" date="2024-08" db="EMBL/GenBank/DDBJ databases">
        <title>Gnathostoma spinigerum genome.</title>
        <authorList>
            <person name="Gonzalez-Bertolin B."/>
            <person name="Monzon S."/>
            <person name="Zaballos A."/>
            <person name="Jimenez P."/>
            <person name="Dekumyoy P."/>
            <person name="Varona S."/>
            <person name="Cuesta I."/>
            <person name="Sumanam S."/>
            <person name="Adisakwattana P."/>
            <person name="Gasser R.B."/>
            <person name="Hernandez-Gonzalez A."/>
            <person name="Young N.D."/>
            <person name="Perteguer M.J."/>
        </authorList>
    </citation>
    <scope>NUCLEOTIDE SEQUENCE [LARGE SCALE GENOMIC DNA]</scope>
    <source>
        <strain evidence="2">AL3</strain>
        <tissue evidence="2">Liver</tissue>
    </source>
</reference>
<dbReference type="EMBL" id="JBGFUD010001865">
    <property type="protein sequence ID" value="MFH4976852.1"/>
    <property type="molecule type" value="Genomic_DNA"/>
</dbReference>
<protein>
    <submittedName>
        <fullName evidence="2">Uncharacterized protein</fullName>
    </submittedName>
</protein>
<keyword evidence="1" id="KW-0732">Signal</keyword>